<dbReference type="InterPro" id="IPR011992">
    <property type="entry name" value="EF-hand-dom_pair"/>
</dbReference>
<evidence type="ECO:0000256" key="9">
    <source>
        <dbReference type="ARBA" id="ARBA00022946"/>
    </source>
</evidence>
<evidence type="ECO:0000313" key="15">
    <source>
        <dbReference type="EMBL" id="CAH1792628.1"/>
    </source>
</evidence>
<evidence type="ECO:0000256" key="13">
    <source>
        <dbReference type="ARBA" id="ARBA00038333"/>
    </source>
</evidence>
<evidence type="ECO:0000256" key="6">
    <source>
        <dbReference type="ARBA" id="ARBA00022737"/>
    </source>
</evidence>
<sequence>MAFLFRREYNLKTPWESEKTKDIPDIWLRKVATMVLTLDVNKDGNASTKDIVEVALRMIQSAGISGIASDVLINGFQDMVYAYEAEQKDIWAQTWDQQVLNMWSNHAKCPAVIEANKTFYRKLFQALDFNSDGLISFSEYIHFWAALDLEPSEARMQFDYMDADHDGEITEKEFVDAAIDYEHNHTDADTKNRFYG</sequence>
<dbReference type="InterPro" id="IPR002048">
    <property type="entry name" value="EF_hand_dom"/>
</dbReference>
<dbReference type="PROSITE" id="PS50222">
    <property type="entry name" value="EF_HAND_2"/>
    <property type="match status" value="2"/>
</dbReference>
<keyword evidence="6" id="KW-0677">Repeat</keyword>
<feature type="non-terminal residue" evidence="15">
    <location>
        <position position="196"/>
    </location>
</feature>
<evidence type="ECO:0000256" key="5">
    <source>
        <dbReference type="ARBA" id="ARBA00022723"/>
    </source>
</evidence>
<feature type="domain" description="EF-hand" evidence="14">
    <location>
        <begin position="158"/>
        <end position="184"/>
    </location>
</feature>
<dbReference type="AlphaFoldDB" id="A0A8S4PHF0"/>
<keyword evidence="4" id="KW-0109">Calcium transport</keyword>
<dbReference type="InterPro" id="IPR039800">
    <property type="entry name" value="MICU1/2/3"/>
</dbReference>
<keyword evidence="11" id="KW-0496">Mitochondrion</keyword>
<dbReference type="GO" id="GO:0005509">
    <property type="term" value="F:calcium ion binding"/>
    <property type="evidence" value="ECO:0007669"/>
    <property type="project" value="InterPro"/>
</dbReference>
<evidence type="ECO:0000256" key="11">
    <source>
        <dbReference type="ARBA" id="ARBA00023128"/>
    </source>
</evidence>
<evidence type="ECO:0000313" key="16">
    <source>
        <dbReference type="Proteomes" id="UP000749559"/>
    </source>
</evidence>
<keyword evidence="8" id="KW-0106">Calcium</keyword>
<comment type="similarity">
    <text evidence="13">Belongs to the MICU1 family. MICU1 subfamily.</text>
</comment>
<keyword evidence="16" id="KW-1185">Reference proteome</keyword>
<dbReference type="SMART" id="SM00054">
    <property type="entry name" value="EFh"/>
    <property type="match status" value="2"/>
</dbReference>
<gene>
    <name evidence="15" type="ORF">OFUS_LOCUS17572</name>
</gene>
<evidence type="ECO:0000256" key="4">
    <source>
        <dbReference type="ARBA" id="ARBA00022568"/>
    </source>
</evidence>
<keyword evidence="3" id="KW-0813">Transport</keyword>
<keyword evidence="5" id="KW-0479">Metal-binding</keyword>
<dbReference type="Gene3D" id="1.10.238.10">
    <property type="entry name" value="EF-hand"/>
    <property type="match status" value="1"/>
</dbReference>
<proteinExistence type="inferred from homology"/>
<evidence type="ECO:0000259" key="14">
    <source>
        <dbReference type="PROSITE" id="PS50222"/>
    </source>
</evidence>
<dbReference type="CDD" id="cd00051">
    <property type="entry name" value="EFh"/>
    <property type="match status" value="1"/>
</dbReference>
<keyword evidence="12" id="KW-0472">Membrane</keyword>
<dbReference type="Pfam" id="PF13202">
    <property type="entry name" value="EF-hand_5"/>
    <property type="match status" value="2"/>
</dbReference>
<organism evidence="15 16">
    <name type="scientific">Owenia fusiformis</name>
    <name type="common">Polychaete worm</name>
    <dbReference type="NCBI Taxonomy" id="6347"/>
    <lineage>
        <taxon>Eukaryota</taxon>
        <taxon>Metazoa</taxon>
        <taxon>Spiralia</taxon>
        <taxon>Lophotrochozoa</taxon>
        <taxon>Annelida</taxon>
        <taxon>Polychaeta</taxon>
        <taxon>Sedentaria</taxon>
        <taxon>Canalipalpata</taxon>
        <taxon>Sabellida</taxon>
        <taxon>Oweniida</taxon>
        <taxon>Oweniidae</taxon>
        <taxon>Owenia</taxon>
    </lineage>
</organism>
<accession>A0A8S4PHF0</accession>
<dbReference type="Proteomes" id="UP000749559">
    <property type="component" value="Unassembled WGS sequence"/>
</dbReference>
<evidence type="ECO:0000256" key="10">
    <source>
        <dbReference type="ARBA" id="ARBA00023065"/>
    </source>
</evidence>
<dbReference type="PANTHER" id="PTHR12294:SF1">
    <property type="entry name" value="CALCIUM UPTAKE PROTEIN 1, MITOCHONDRIAL"/>
    <property type="match status" value="1"/>
</dbReference>
<protein>
    <recommendedName>
        <fullName evidence="14">EF-hand domain-containing protein</fullName>
    </recommendedName>
</protein>
<dbReference type="PROSITE" id="PS00018">
    <property type="entry name" value="EF_HAND_1"/>
    <property type="match status" value="2"/>
</dbReference>
<keyword evidence="9" id="KW-0809">Transit peptide</keyword>
<comment type="subcellular location">
    <subcellularLocation>
        <location evidence="1">Mitochondrion inner membrane</location>
    </subcellularLocation>
    <subcellularLocation>
        <location evidence="2">Mitochondrion intermembrane space</location>
    </subcellularLocation>
</comment>
<dbReference type="OrthoDB" id="6242242at2759"/>
<keyword evidence="7" id="KW-0999">Mitochondrion inner membrane</keyword>
<dbReference type="GO" id="GO:1990246">
    <property type="term" value="C:uniplex complex"/>
    <property type="evidence" value="ECO:0007669"/>
    <property type="project" value="TreeGrafter"/>
</dbReference>
<evidence type="ECO:0000256" key="3">
    <source>
        <dbReference type="ARBA" id="ARBA00022448"/>
    </source>
</evidence>
<dbReference type="InterPro" id="IPR018247">
    <property type="entry name" value="EF_Hand_1_Ca_BS"/>
</dbReference>
<reference evidence="15" key="1">
    <citation type="submission" date="2022-03" db="EMBL/GenBank/DDBJ databases">
        <authorList>
            <person name="Martin C."/>
        </authorList>
    </citation>
    <scope>NUCLEOTIDE SEQUENCE</scope>
</reference>
<evidence type="ECO:0000256" key="7">
    <source>
        <dbReference type="ARBA" id="ARBA00022792"/>
    </source>
</evidence>
<dbReference type="PANTHER" id="PTHR12294">
    <property type="entry name" value="EF HAND DOMAIN FAMILY A1,A2-RELATED"/>
    <property type="match status" value="1"/>
</dbReference>
<dbReference type="GO" id="GO:0036444">
    <property type="term" value="P:calcium import into the mitochondrion"/>
    <property type="evidence" value="ECO:0007669"/>
    <property type="project" value="TreeGrafter"/>
</dbReference>
<name>A0A8S4PHF0_OWEFU</name>
<feature type="domain" description="EF-hand" evidence="14">
    <location>
        <begin position="115"/>
        <end position="150"/>
    </location>
</feature>
<comment type="caution">
    <text evidence="15">The sequence shown here is derived from an EMBL/GenBank/DDBJ whole genome shotgun (WGS) entry which is preliminary data.</text>
</comment>
<evidence type="ECO:0000256" key="1">
    <source>
        <dbReference type="ARBA" id="ARBA00004273"/>
    </source>
</evidence>
<dbReference type="GO" id="GO:0051560">
    <property type="term" value="P:mitochondrial calcium ion homeostasis"/>
    <property type="evidence" value="ECO:0007669"/>
    <property type="project" value="TreeGrafter"/>
</dbReference>
<dbReference type="SUPFAM" id="SSF47473">
    <property type="entry name" value="EF-hand"/>
    <property type="match status" value="1"/>
</dbReference>
<evidence type="ECO:0000256" key="12">
    <source>
        <dbReference type="ARBA" id="ARBA00023136"/>
    </source>
</evidence>
<dbReference type="EMBL" id="CAIIXF020000008">
    <property type="protein sequence ID" value="CAH1792628.1"/>
    <property type="molecule type" value="Genomic_DNA"/>
</dbReference>
<dbReference type="GO" id="GO:0005758">
    <property type="term" value="C:mitochondrial intermembrane space"/>
    <property type="evidence" value="ECO:0007669"/>
    <property type="project" value="UniProtKB-SubCell"/>
</dbReference>
<evidence type="ECO:0000256" key="8">
    <source>
        <dbReference type="ARBA" id="ARBA00022837"/>
    </source>
</evidence>
<evidence type="ECO:0000256" key="2">
    <source>
        <dbReference type="ARBA" id="ARBA00004569"/>
    </source>
</evidence>
<keyword evidence="10" id="KW-0406">Ion transport</keyword>